<dbReference type="Proteomes" id="UP001472677">
    <property type="component" value="Unassembled WGS sequence"/>
</dbReference>
<feature type="region of interest" description="Disordered" evidence="1">
    <location>
        <begin position="343"/>
        <end position="373"/>
    </location>
</feature>
<evidence type="ECO:0000313" key="3">
    <source>
        <dbReference type="Proteomes" id="UP001472677"/>
    </source>
</evidence>
<feature type="compositionally biased region" description="Polar residues" evidence="1">
    <location>
        <begin position="759"/>
        <end position="774"/>
    </location>
</feature>
<feature type="region of interest" description="Disordered" evidence="1">
    <location>
        <begin position="747"/>
        <end position="774"/>
    </location>
</feature>
<feature type="region of interest" description="Disordered" evidence="1">
    <location>
        <begin position="440"/>
        <end position="638"/>
    </location>
</feature>
<feature type="compositionally biased region" description="Basic and acidic residues" evidence="1">
    <location>
        <begin position="108"/>
        <end position="118"/>
    </location>
</feature>
<feature type="compositionally biased region" description="Acidic residues" evidence="1">
    <location>
        <begin position="254"/>
        <end position="282"/>
    </location>
</feature>
<keyword evidence="3" id="KW-1185">Reference proteome</keyword>
<feature type="compositionally biased region" description="Polar residues" evidence="1">
    <location>
        <begin position="620"/>
        <end position="637"/>
    </location>
</feature>
<evidence type="ECO:0000313" key="2">
    <source>
        <dbReference type="EMBL" id="KAK8565075.1"/>
    </source>
</evidence>
<dbReference type="PANTHER" id="PTHR33621">
    <property type="entry name" value="ASPARTIC/GLUTAMIC ACID-RICH PROTEIN"/>
    <property type="match status" value="1"/>
</dbReference>
<evidence type="ECO:0000256" key="1">
    <source>
        <dbReference type="SAM" id="MobiDB-lite"/>
    </source>
</evidence>
<feature type="compositionally biased region" description="Polar residues" evidence="1">
    <location>
        <begin position="45"/>
        <end position="54"/>
    </location>
</feature>
<dbReference type="PANTHER" id="PTHR33621:SF2">
    <property type="entry name" value="RIBOSOMAL L1 DOMAIN-CONTAINING PROTEIN"/>
    <property type="match status" value="1"/>
</dbReference>
<proteinExistence type="predicted"/>
<feature type="region of interest" description="Disordered" evidence="1">
    <location>
        <begin position="44"/>
        <end position="141"/>
    </location>
</feature>
<sequence>MDFHCLTRKELQFLCKKNKIPANITNVAMADALKALELVEGLEEFQNQSQSPEKTVNKEILGTVTRTSTRRKPSKDEHQSTQSTIRTRKSARKTTGVEENKNLNVPEIEVKDLRKSDVTETPLPSGRRRPGVGSTRSKVNDLKEGSLQRVYGTRQSVRLLEKSMAGLCIKESEKKPLKVDEMVEGEDGSNTCQSGKFLSVEWIWGSKFQVFDLIISFAGATLELPLARNLSASLEDERELEADVEENSKCVNVESDETDEKLIPEDDSYNGESNEMTDEPEVEDKVADNPDGIIDPKVSAGSDGNAVSEDSNLNEELVADEGGDVAVSNDAYDIKNLNEKLEADETNHVADETNNENEESVFDKTKSIEAPVANAEDVPDVTILPKAEEHAIGEVSQNVPVLPADGHTMDSWVEKENEKSNGDDAFLGNLDINDDTASDCISLAEEHTDAQSVPNLPAEGQIDSSAEKENEESNGDDAFLGNSDIDDDTASDCNSLAEEHADARSAPNLPAEGQMDSSAKKENEQSDDDSDIDDDTGSDSKLLADELQEEVSCEQKGGSIPTGTYSSEGPRNMVSEESESSSDDDDSTGNEESDDDDTGSGSKSLAEDPMTNMVDANVTEAETTPVSSFHNAPQSVADSEKVVNYGGSEALIDVCVKPAEEFAEMAPVSKSETITTTMPPSSPLKAQFLLPSESSDKIQTTLANVTQVSDNVDKENTVEKELELQKLEGLSLRQLRKLNKMFKKLDITETNKNKEDNKQPSGKSRTALQMLPQN</sequence>
<reference evidence="2 3" key="1">
    <citation type="journal article" date="2024" name="G3 (Bethesda)">
        <title>Genome assembly of Hibiscus sabdariffa L. provides insights into metabolisms of medicinal natural products.</title>
        <authorList>
            <person name="Kim T."/>
        </authorList>
    </citation>
    <scope>NUCLEOTIDE SEQUENCE [LARGE SCALE GENOMIC DNA]</scope>
    <source>
        <strain evidence="2">TK-2024</strain>
        <tissue evidence="2">Old leaves</tissue>
    </source>
</reference>
<gene>
    <name evidence="2" type="ORF">V6N12_058650</name>
</gene>
<dbReference type="EMBL" id="JBBPBM010000010">
    <property type="protein sequence ID" value="KAK8565075.1"/>
    <property type="molecule type" value="Genomic_DNA"/>
</dbReference>
<feature type="region of interest" description="Disordered" evidence="1">
    <location>
        <begin position="415"/>
        <end position="434"/>
    </location>
</feature>
<feature type="compositionally biased region" description="Acidic residues" evidence="1">
    <location>
        <begin position="525"/>
        <end position="537"/>
    </location>
</feature>
<comment type="caution">
    <text evidence="2">The sequence shown here is derived from an EMBL/GenBank/DDBJ whole genome shotgun (WGS) entry which is preliminary data.</text>
</comment>
<name>A0ABR2ESV7_9ROSI</name>
<feature type="compositionally biased region" description="Acidic residues" evidence="1">
    <location>
        <begin position="576"/>
        <end position="598"/>
    </location>
</feature>
<protein>
    <submittedName>
        <fullName evidence="2">Uncharacterized protein</fullName>
    </submittedName>
</protein>
<feature type="compositionally biased region" description="Basic and acidic residues" evidence="1">
    <location>
        <begin position="747"/>
        <end position="758"/>
    </location>
</feature>
<accession>A0ABR2ESV7</accession>
<feature type="region of interest" description="Disordered" evidence="1">
    <location>
        <begin position="241"/>
        <end position="310"/>
    </location>
</feature>
<organism evidence="2 3">
    <name type="scientific">Hibiscus sabdariffa</name>
    <name type="common">roselle</name>
    <dbReference type="NCBI Taxonomy" id="183260"/>
    <lineage>
        <taxon>Eukaryota</taxon>
        <taxon>Viridiplantae</taxon>
        <taxon>Streptophyta</taxon>
        <taxon>Embryophyta</taxon>
        <taxon>Tracheophyta</taxon>
        <taxon>Spermatophyta</taxon>
        <taxon>Magnoliopsida</taxon>
        <taxon>eudicotyledons</taxon>
        <taxon>Gunneridae</taxon>
        <taxon>Pentapetalae</taxon>
        <taxon>rosids</taxon>
        <taxon>malvids</taxon>
        <taxon>Malvales</taxon>
        <taxon>Malvaceae</taxon>
        <taxon>Malvoideae</taxon>
        <taxon>Hibiscus</taxon>
    </lineage>
</organism>